<sequence length="79" mass="9390">MSKIMKKNNARVEERDFRDSIEFWRYKDEVLGDILEAQNYFMEVILAIEEVPSLRIFEHSLVSGYDELIKAIYDLCSPK</sequence>
<evidence type="ECO:0000313" key="1">
    <source>
        <dbReference type="EMBL" id="PWJ29078.1"/>
    </source>
</evidence>
<proteinExistence type="predicted"/>
<dbReference type="AlphaFoldDB" id="A0A2Y9BF93"/>
<gene>
    <name evidence="1" type="ORF">A8806_107227</name>
</gene>
<organism evidence="1 2">
    <name type="scientific">Faecalicatena orotica</name>
    <dbReference type="NCBI Taxonomy" id="1544"/>
    <lineage>
        <taxon>Bacteria</taxon>
        <taxon>Bacillati</taxon>
        <taxon>Bacillota</taxon>
        <taxon>Clostridia</taxon>
        <taxon>Lachnospirales</taxon>
        <taxon>Lachnospiraceae</taxon>
        <taxon>Faecalicatena</taxon>
    </lineage>
</organism>
<evidence type="ECO:0000313" key="2">
    <source>
        <dbReference type="Proteomes" id="UP000245845"/>
    </source>
</evidence>
<dbReference type="Proteomes" id="UP000245845">
    <property type="component" value="Unassembled WGS sequence"/>
</dbReference>
<name>A0A2Y9BF93_9FIRM</name>
<reference evidence="1 2" key="1">
    <citation type="submission" date="2018-05" db="EMBL/GenBank/DDBJ databases">
        <title>The Hungate 1000. A catalogue of reference genomes from the rumen microbiome.</title>
        <authorList>
            <person name="Kelly W."/>
        </authorList>
    </citation>
    <scope>NUCLEOTIDE SEQUENCE [LARGE SCALE GENOMIC DNA]</scope>
    <source>
        <strain evidence="1 2">NLAE-zl-C242</strain>
    </source>
</reference>
<keyword evidence="2" id="KW-1185">Reference proteome</keyword>
<dbReference type="EMBL" id="QGDL01000007">
    <property type="protein sequence ID" value="PWJ29078.1"/>
    <property type="molecule type" value="Genomic_DNA"/>
</dbReference>
<comment type="caution">
    <text evidence="1">The sequence shown here is derived from an EMBL/GenBank/DDBJ whole genome shotgun (WGS) entry which is preliminary data.</text>
</comment>
<protein>
    <submittedName>
        <fullName evidence="1">Uncharacterized protein</fullName>
    </submittedName>
</protein>
<dbReference type="RefSeq" id="WP_109731610.1">
    <property type="nucleotide sequence ID" value="NZ_BAAACK010000011.1"/>
</dbReference>
<accession>A0A2Y9BF93</accession>